<evidence type="ECO:0000256" key="1">
    <source>
        <dbReference type="SAM" id="MobiDB-lite"/>
    </source>
</evidence>
<sequence>MLKARLGTPSSPSSAGEYPRMDGGYIQSQNKIDPAHGPDARSRLQGSDLYKDAEDSSRRHKCGAFSTAFKPGQDEAFMHADIHGRSRLDPSSTERQVIRFSPEDAWGPHNGHHRRFRGFYIDRDNPVDGNGNVNYKPVDFRDANLLAIYDPDGRGGHRLVTMYPEPLQARNR</sequence>
<accession>A0AAU8JXK0</accession>
<evidence type="ECO:0000313" key="2">
    <source>
        <dbReference type="EMBL" id="XCM80562.1"/>
    </source>
</evidence>
<dbReference type="RefSeq" id="WP_354641499.1">
    <property type="nucleotide sequence ID" value="NZ_CP159872.1"/>
</dbReference>
<name>A0AAU8JXK0_9ACTN</name>
<reference evidence="2" key="1">
    <citation type="submission" date="2024-06" db="EMBL/GenBank/DDBJ databases">
        <title>The genome sequences of Kitasatospora sp. strain HUAS MG31.</title>
        <authorList>
            <person name="Mo P."/>
        </authorList>
    </citation>
    <scope>NUCLEOTIDE SEQUENCE</scope>
    <source>
        <strain evidence="2">HUAS MG31</strain>
    </source>
</reference>
<dbReference type="KEGG" id="kcm:ABWK59_17365"/>
<proteinExistence type="predicted"/>
<dbReference type="EMBL" id="CP159872">
    <property type="protein sequence ID" value="XCM80562.1"/>
    <property type="molecule type" value="Genomic_DNA"/>
</dbReference>
<gene>
    <name evidence="2" type="ORF">ABWK59_17365</name>
</gene>
<feature type="region of interest" description="Disordered" evidence="1">
    <location>
        <begin position="1"/>
        <end position="57"/>
    </location>
</feature>
<organism evidence="2">
    <name type="scientific">Kitasatospora camelliae</name>
    <dbReference type="NCBI Taxonomy" id="3156397"/>
    <lineage>
        <taxon>Bacteria</taxon>
        <taxon>Bacillati</taxon>
        <taxon>Actinomycetota</taxon>
        <taxon>Actinomycetes</taxon>
        <taxon>Kitasatosporales</taxon>
        <taxon>Streptomycetaceae</taxon>
        <taxon>Kitasatospora</taxon>
    </lineage>
</organism>
<protein>
    <submittedName>
        <fullName evidence="2">Uncharacterized protein</fullName>
    </submittedName>
</protein>
<dbReference type="AlphaFoldDB" id="A0AAU8JXK0"/>
<feature type="compositionally biased region" description="Basic and acidic residues" evidence="1">
    <location>
        <begin position="33"/>
        <end position="42"/>
    </location>
</feature>